<dbReference type="AlphaFoldDB" id="A0A2C9UPS9"/>
<dbReference type="EMBL" id="CM004399">
    <property type="protein sequence ID" value="OAY33084.1"/>
    <property type="molecule type" value="Genomic_DNA"/>
</dbReference>
<name>A0A2C9UPS9_MANES</name>
<evidence type="ECO:0000313" key="1">
    <source>
        <dbReference type="EMBL" id="OAY33084.1"/>
    </source>
</evidence>
<reference evidence="1" key="1">
    <citation type="submission" date="2016-02" db="EMBL/GenBank/DDBJ databases">
        <title>WGS assembly of Manihot esculenta.</title>
        <authorList>
            <person name="Bredeson J.V."/>
            <person name="Prochnik S.E."/>
            <person name="Lyons J.B."/>
            <person name="Schmutz J."/>
            <person name="Grimwood J."/>
            <person name="Vrebalov J."/>
            <person name="Bart R.S."/>
            <person name="Amuge T."/>
            <person name="Ferguson M.E."/>
            <person name="Green R."/>
            <person name="Putnam N."/>
            <person name="Stites J."/>
            <person name="Rounsley S."/>
            <person name="Rokhsar D.S."/>
        </authorList>
    </citation>
    <scope>NUCLEOTIDE SEQUENCE [LARGE SCALE GENOMIC DNA]</scope>
    <source>
        <tissue evidence="1">Leaf</tissue>
    </source>
</reference>
<accession>A0A2C9UPS9</accession>
<proteinExistence type="predicted"/>
<protein>
    <submittedName>
        <fullName evidence="1">Uncharacterized protein</fullName>
    </submittedName>
</protein>
<gene>
    <name evidence="1" type="ORF">MANES_13G068700</name>
</gene>
<sequence>MHEQLEVTYHSSKISSFNIPFFKESGTFKLPLQSEISI</sequence>
<organism evidence="1">
    <name type="scientific">Manihot esculenta</name>
    <name type="common">Cassava</name>
    <name type="synonym">Jatropha manihot</name>
    <dbReference type="NCBI Taxonomy" id="3983"/>
    <lineage>
        <taxon>Eukaryota</taxon>
        <taxon>Viridiplantae</taxon>
        <taxon>Streptophyta</taxon>
        <taxon>Embryophyta</taxon>
        <taxon>Tracheophyta</taxon>
        <taxon>Spermatophyta</taxon>
        <taxon>Magnoliopsida</taxon>
        <taxon>eudicotyledons</taxon>
        <taxon>Gunneridae</taxon>
        <taxon>Pentapetalae</taxon>
        <taxon>rosids</taxon>
        <taxon>fabids</taxon>
        <taxon>Malpighiales</taxon>
        <taxon>Euphorbiaceae</taxon>
        <taxon>Crotonoideae</taxon>
        <taxon>Manihoteae</taxon>
        <taxon>Manihot</taxon>
    </lineage>
</organism>